<dbReference type="NCBIfam" id="NF043082">
    <property type="entry name" value="XdhA_XDHase"/>
    <property type="match status" value="1"/>
</dbReference>
<dbReference type="PANTHER" id="PTHR11908:SF132">
    <property type="entry name" value="ALDEHYDE OXIDASE 1-RELATED"/>
    <property type="match status" value="1"/>
</dbReference>
<dbReference type="GO" id="GO:0002197">
    <property type="term" value="C:xanthine dehydrogenase complex"/>
    <property type="evidence" value="ECO:0007669"/>
    <property type="project" value="InterPro"/>
</dbReference>
<dbReference type="InterPro" id="IPR000674">
    <property type="entry name" value="Ald_Oxase/Xan_DH_a/b"/>
</dbReference>
<dbReference type="PANTHER" id="PTHR11908">
    <property type="entry name" value="XANTHINE DEHYDROGENASE"/>
    <property type="match status" value="1"/>
</dbReference>
<keyword evidence="1" id="KW-0500">Molybdenum</keyword>
<dbReference type="SMART" id="SM01008">
    <property type="entry name" value="Ald_Xan_dh_C"/>
    <property type="match status" value="1"/>
</dbReference>
<dbReference type="GO" id="GO:0004854">
    <property type="term" value="F:xanthine dehydrogenase activity"/>
    <property type="evidence" value="ECO:0007669"/>
    <property type="project" value="InterPro"/>
</dbReference>
<organism evidence="4 5">
    <name type="scientific">Tractidigestivibacter scatoligenes</name>
    <name type="common">Olsenella scatoligenes</name>
    <dbReference type="NCBI Taxonomy" id="1299998"/>
    <lineage>
        <taxon>Bacteria</taxon>
        <taxon>Bacillati</taxon>
        <taxon>Actinomycetota</taxon>
        <taxon>Coriobacteriia</taxon>
        <taxon>Coriobacteriales</taxon>
        <taxon>Atopobiaceae</taxon>
        <taxon>Tractidigestivibacter</taxon>
    </lineage>
</organism>
<comment type="caution">
    <text evidence="4">The sequence shown here is derived from an EMBL/GenBank/DDBJ whole genome shotgun (WGS) entry which is preliminary data.</text>
</comment>
<dbReference type="InterPro" id="IPR037165">
    <property type="entry name" value="AldOxase/xan_DH_Mopterin-bd_sf"/>
</dbReference>
<keyword evidence="2" id="KW-0560">Oxidoreductase</keyword>
<dbReference type="InterPro" id="IPR008274">
    <property type="entry name" value="AldOxase/xan_DH_MoCoBD1"/>
</dbReference>
<dbReference type="AlphaFoldDB" id="A0A100YXA8"/>
<proteinExistence type="predicted"/>
<dbReference type="Pfam" id="PF20256">
    <property type="entry name" value="MoCoBD_2"/>
    <property type="match status" value="1"/>
</dbReference>
<dbReference type="STRING" id="1299998.AUL39_02020"/>
<dbReference type="NCBIfam" id="NF007426">
    <property type="entry name" value="PRK09970.1"/>
    <property type="match status" value="1"/>
</dbReference>
<feature type="domain" description="Aldehyde oxidase/xanthine dehydrogenase a/b hammerhead" evidence="3">
    <location>
        <begin position="21"/>
        <end position="139"/>
    </location>
</feature>
<dbReference type="GO" id="GO:0005506">
    <property type="term" value="F:iron ion binding"/>
    <property type="evidence" value="ECO:0007669"/>
    <property type="project" value="InterPro"/>
</dbReference>
<name>A0A100YXA8_TRASO</name>
<dbReference type="Pfam" id="PF01315">
    <property type="entry name" value="Ald_Xan_dh_C"/>
    <property type="match status" value="1"/>
</dbReference>
<protein>
    <submittedName>
        <fullName evidence="4">Xanthine dehydrogenase</fullName>
    </submittedName>
</protein>
<dbReference type="InterPro" id="IPR050028">
    <property type="entry name" value="XdhA_XDHase"/>
</dbReference>
<dbReference type="Pfam" id="PF02738">
    <property type="entry name" value="MoCoBD_1"/>
    <property type="match status" value="1"/>
</dbReference>
<sequence>MEQLREVGRPITRVDAYDKVTGRAKFTDDLCPKPCLEARILHSTIGNGRVVSIDTTEAKKVPGVVAVFTCFDVPDRPYPVAGHPWYADSHAEKRDLADRKLLDDRIRIYGDNIAVVVAEDTVACDRALRKIKVEYEEWPVVYDPKESLKGTEHPVQDIKPDNLVAHTCALTSPENLAKYGYKTVDDAINDPAYHHIAIHTETGEQSQVHIETCTSFCYMEGGKIVCVASTQIPHIMRRVIGQALGIPWGDVRVIKPYIGGGFGTKQDIHYEPLNAWICQQLGGRCVRLELSREELFWDTSGRQPKSFDVEASYGDDMLLHARSIRGWSNTGGYIHHGHALVLNSVNSFRWLYHTNEVASRSEAWTVYTNGPHTGAMRAYGVPEGVWTAECLMGDIAHDNGWDGVEFRLKNCIREGFVDEFTPGGAVAAHTCTLPQCVEKGKEWIHWDEKKREYANQTGPIRHGVGVAFFVYKTAVAPFALETATSRVTLNQDGSVQLQMGATEIGQGADTVFSQMAAEAIGVDTEDVHIVSFQDTDVAPYDAGAYASRQTYVSGTAVKKAGLELREKILAFAHRLYPAAGENLDLRDHAIWDATGRQVCTLASLALEAYYNVDANDQLSAYATANVHTNAIATGCTFADVTVDMPLGKVTVNRIISVQDNGRLINPKLVEQQVHGGMGQSIGFALSEEVQVDPKTGRVLNDTLLDYKIPTMMDLPDLKADFVESDDPTGPYGNKAVGETPIISPAPAIRDAILDATGVKFYHMPMTPQRLVEGFKREGLI</sequence>
<dbReference type="EMBL" id="LOJF01000001">
    <property type="protein sequence ID" value="KUH59132.1"/>
    <property type="molecule type" value="Genomic_DNA"/>
</dbReference>
<keyword evidence="5" id="KW-1185">Reference proteome</keyword>
<evidence type="ECO:0000313" key="5">
    <source>
        <dbReference type="Proteomes" id="UP000054078"/>
    </source>
</evidence>
<dbReference type="OrthoDB" id="9758509at2"/>
<dbReference type="Gene3D" id="3.30.365.10">
    <property type="entry name" value="Aldehyde oxidase/xanthine dehydrogenase, molybdopterin binding domain"/>
    <property type="match status" value="4"/>
</dbReference>
<evidence type="ECO:0000256" key="2">
    <source>
        <dbReference type="ARBA" id="ARBA00023002"/>
    </source>
</evidence>
<accession>A0A100YXA8</accession>
<evidence type="ECO:0000259" key="3">
    <source>
        <dbReference type="SMART" id="SM01008"/>
    </source>
</evidence>
<reference evidence="4 5" key="1">
    <citation type="submission" date="2015-12" db="EMBL/GenBank/DDBJ databases">
        <title>Draft Genome Sequence of Olsenella scatoligenes SK9K4T; a Producer of 3-Methylindole- (skatole) and 4-Methylphenol- (p-cresol) Isolated from Pig Feces.</title>
        <authorList>
            <person name="Li X."/>
            <person name="Borg B."/>
            <person name="Canibe N."/>
        </authorList>
    </citation>
    <scope>NUCLEOTIDE SEQUENCE [LARGE SCALE GENOMIC DNA]</scope>
    <source>
        <strain evidence="4 5">SK9K4</strain>
    </source>
</reference>
<evidence type="ECO:0000256" key="1">
    <source>
        <dbReference type="ARBA" id="ARBA00022505"/>
    </source>
</evidence>
<dbReference type="InterPro" id="IPR036856">
    <property type="entry name" value="Ald_Oxase/Xan_DH_a/b_sf"/>
</dbReference>
<dbReference type="InterPro" id="IPR046867">
    <property type="entry name" value="AldOxase/xan_DH_MoCoBD2"/>
</dbReference>
<dbReference type="Proteomes" id="UP000054078">
    <property type="component" value="Unassembled WGS sequence"/>
</dbReference>
<dbReference type="Gene3D" id="3.90.1170.50">
    <property type="entry name" value="Aldehyde oxidase/xanthine dehydrogenase, a/b hammerhead"/>
    <property type="match status" value="1"/>
</dbReference>
<dbReference type="SUPFAM" id="SSF54665">
    <property type="entry name" value="CO dehydrogenase molybdoprotein N-domain-like"/>
    <property type="match status" value="1"/>
</dbReference>
<dbReference type="SUPFAM" id="SSF56003">
    <property type="entry name" value="Molybdenum cofactor-binding domain"/>
    <property type="match status" value="1"/>
</dbReference>
<evidence type="ECO:0000313" key="4">
    <source>
        <dbReference type="EMBL" id="KUH59132.1"/>
    </source>
</evidence>
<gene>
    <name evidence="4" type="ORF">AUL39_02020</name>
</gene>
<dbReference type="InterPro" id="IPR016208">
    <property type="entry name" value="Ald_Oxase/xanthine_DH-like"/>
</dbReference>
<dbReference type="RefSeq" id="WP_059053077.1">
    <property type="nucleotide sequence ID" value="NZ_LOJF01000001.1"/>
</dbReference>